<keyword evidence="4" id="KW-1185">Reference proteome</keyword>
<dbReference type="AlphaFoldDB" id="A0A3N9XGR1"/>
<protein>
    <recommendedName>
        <fullName evidence="2">DUF1648 domain-containing protein</fullName>
    </recommendedName>
</protein>
<evidence type="ECO:0000256" key="1">
    <source>
        <dbReference type="SAM" id="Phobius"/>
    </source>
</evidence>
<keyword evidence="1" id="KW-1133">Transmembrane helix</keyword>
<dbReference type="Pfam" id="PF07853">
    <property type="entry name" value="DUF1648"/>
    <property type="match status" value="1"/>
</dbReference>
<name>A0A3N9XGR1_9ACTN</name>
<proteinExistence type="predicted"/>
<dbReference type="RefSeq" id="WP_124854292.1">
    <property type="nucleotide sequence ID" value="NZ_JBEXYX010000007.1"/>
</dbReference>
<comment type="caution">
    <text evidence="3">The sequence shown here is derived from an EMBL/GenBank/DDBJ whole genome shotgun (WGS) entry which is preliminary data.</text>
</comment>
<keyword evidence="1" id="KW-0812">Transmembrane</keyword>
<reference evidence="3 4" key="1">
    <citation type="submission" date="2018-05" db="EMBL/GenBank/DDBJ databases">
        <title>Micromonospora from Atacama Desert.</title>
        <authorList>
            <person name="Carro L."/>
            <person name="Goodfellow M."/>
            <person name="Klenk H.-P."/>
        </authorList>
    </citation>
    <scope>NUCLEOTIDE SEQUENCE [LARGE SCALE GENOMIC DNA]</scope>
    <source>
        <strain evidence="3 4">LB32</strain>
    </source>
</reference>
<feature type="transmembrane region" description="Helical" evidence="1">
    <location>
        <begin position="17"/>
        <end position="40"/>
    </location>
</feature>
<evidence type="ECO:0000259" key="2">
    <source>
        <dbReference type="Pfam" id="PF07853"/>
    </source>
</evidence>
<evidence type="ECO:0000313" key="3">
    <source>
        <dbReference type="EMBL" id="RQX12148.1"/>
    </source>
</evidence>
<dbReference type="OrthoDB" id="3178004at2"/>
<feature type="transmembrane region" description="Helical" evidence="1">
    <location>
        <begin position="98"/>
        <end position="120"/>
    </location>
</feature>
<evidence type="ECO:0000313" key="4">
    <source>
        <dbReference type="Proteomes" id="UP000266889"/>
    </source>
</evidence>
<feature type="transmembrane region" description="Helical" evidence="1">
    <location>
        <begin position="213"/>
        <end position="235"/>
    </location>
</feature>
<keyword evidence="1" id="KW-0472">Membrane</keyword>
<gene>
    <name evidence="3" type="ORF">DLJ58_06350</name>
</gene>
<feature type="transmembrane region" description="Helical" evidence="1">
    <location>
        <begin position="132"/>
        <end position="155"/>
    </location>
</feature>
<accession>A0A3N9XGR1</accession>
<feature type="domain" description="DUF1648" evidence="2">
    <location>
        <begin position="29"/>
        <end position="70"/>
    </location>
</feature>
<dbReference type="Proteomes" id="UP000266889">
    <property type="component" value="Unassembled WGS sequence"/>
</dbReference>
<feature type="transmembrane region" description="Helical" evidence="1">
    <location>
        <begin position="182"/>
        <end position="207"/>
    </location>
</feature>
<dbReference type="EMBL" id="QGSY01000121">
    <property type="protein sequence ID" value="RQX12148.1"/>
    <property type="molecule type" value="Genomic_DNA"/>
</dbReference>
<organism evidence="3 4">
    <name type="scientific">Micromonospora arida</name>
    <dbReference type="NCBI Taxonomy" id="2203715"/>
    <lineage>
        <taxon>Bacteria</taxon>
        <taxon>Bacillati</taxon>
        <taxon>Actinomycetota</taxon>
        <taxon>Actinomycetes</taxon>
        <taxon>Micromonosporales</taxon>
        <taxon>Micromonosporaceae</taxon>
        <taxon>Micromonospora</taxon>
    </lineage>
</organism>
<feature type="transmembrane region" description="Helical" evidence="1">
    <location>
        <begin position="60"/>
        <end position="86"/>
    </location>
</feature>
<sequence>MTTGTEPARAQRQRMRLVGLAVTTCGLAILALAAAVALSWRGDLPDPVATHWGAQGSPDGFMSLGAFLWAGFGSGALLVLGFGAVTTLWGQSAASRRIGAGTTIWLALFLALLQLGTLHVQLGLADAREAGGIGGALTLATVASLVPAVLVGLLLPGDPPQPADAPVSPEASRVPLAPNERAVWIGHTGAGPGIALGAVAIVVLVALAVVSGVWGLLIVAALLVGVFVAMFAFTVRVDETGLLVRSSAGWPRTHVPLDEVLRASVVQVHPLREFGGWGWRVGRGGRVGIVLRAGEGLLVERTGGRSIVVTVADAGTAAALLNTLADRHRRTL</sequence>
<dbReference type="InterPro" id="IPR012867">
    <property type="entry name" value="DUF1648"/>
</dbReference>